<dbReference type="Gene3D" id="3.40.190.10">
    <property type="entry name" value="Periplasmic binding protein-like II"/>
    <property type="match status" value="2"/>
</dbReference>
<reference evidence="4 5" key="1">
    <citation type="submission" date="2022-08" db="EMBL/GenBank/DDBJ databases">
        <title>Genome Sequence of the sulphate-reducing bacterium, Pseudodesulfovibrio sp. SYK.</title>
        <authorList>
            <person name="Kondo R."/>
            <person name="Kataoka T."/>
        </authorList>
    </citation>
    <scope>NUCLEOTIDE SEQUENCE [LARGE SCALE GENOMIC DNA]</scope>
    <source>
        <strain evidence="4 5">SYK</strain>
    </source>
</reference>
<evidence type="ECO:0000259" key="3">
    <source>
        <dbReference type="SMART" id="SM00062"/>
    </source>
</evidence>
<evidence type="ECO:0000313" key="5">
    <source>
        <dbReference type="Proteomes" id="UP001317742"/>
    </source>
</evidence>
<dbReference type="PANTHER" id="PTHR35936">
    <property type="entry name" value="MEMBRANE-BOUND LYTIC MUREIN TRANSGLYCOSYLASE F"/>
    <property type="match status" value="1"/>
</dbReference>
<protein>
    <submittedName>
        <fullName evidence="4">Glutamine ABC transporter substrate-binding protein</fullName>
    </submittedName>
</protein>
<sequence length="258" mass="29670">MKFLLCNIVTCILLLSALPCFADETFHEKKEVIVVVSHYPPWKIIEEDNFKGIDIELTRTLLLEVGYTPRFIGCPWIRGIKMLENGEADLISGILKRSDREKTMTFLEPPYKTKSSKAFFIHKDGMDIANYEDLDGKILGVQRGAKYFERFDNDITLNKQIIHNNELNFKKLVTGRIDALIVTESIGDYLAAEMNLNHIVKKASFRHDKSVPVYFAISKKSRLISISKELMAATKRLKENGEFDRIINSFFEKLHAPH</sequence>
<accession>A0ABM8B0M0</accession>
<dbReference type="SUPFAM" id="SSF53850">
    <property type="entry name" value="Periplasmic binding protein-like II"/>
    <property type="match status" value="1"/>
</dbReference>
<proteinExistence type="predicted"/>
<evidence type="ECO:0000256" key="1">
    <source>
        <dbReference type="ARBA" id="ARBA00022729"/>
    </source>
</evidence>
<dbReference type="EMBL" id="AP026709">
    <property type="protein sequence ID" value="BDQ37355.1"/>
    <property type="molecule type" value="Genomic_DNA"/>
</dbReference>
<dbReference type="PANTHER" id="PTHR35936:SF38">
    <property type="entry name" value="GLUTAMINE-BINDING PERIPLASMIC PROTEIN"/>
    <property type="match status" value="1"/>
</dbReference>
<name>A0ABM8B0M0_9BACT</name>
<dbReference type="RefSeq" id="WP_281763207.1">
    <property type="nucleotide sequence ID" value="NZ_AP026709.1"/>
</dbReference>
<evidence type="ECO:0000313" key="4">
    <source>
        <dbReference type="EMBL" id="BDQ37355.1"/>
    </source>
</evidence>
<dbReference type="SMART" id="SM00062">
    <property type="entry name" value="PBPb"/>
    <property type="match status" value="1"/>
</dbReference>
<keyword evidence="1 2" id="KW-0732">Signal</keyword>
<gene>
    <name evidence="4" type="ORF">SYK_17150</name>
</gene>
<evidence type="ECO:0000256" key="2">
    <source>
        <dbReference type="SAM" id="SignalP"/>
    </source>
</evidence>
<organism evidence="4 5">
    <name type="scientific">Pseudodesulfovibrio nedwellii</name>
    <dbReference type="NCBI Taxonomy" id="2973072"/>
    <lineage>
        <taxon>Bacteria</taxon>
        <taxon>Pseudomonadati</taxon>
        <taxon>Thermodesulfobacteriota</taxon>
        <taxon>Desulfovibrionia</taxon>
        <taxon>Desulfovibrionales</taxon>
        <taxon>Desulfovibrionaceae</taxon>
    </lineage>
</organism>
<feature type="signal peptide" evidence="2">
    <location>
        <begin position="1"/>
        <end position="22"/>
    </location>
</feature>
<keyword evidence="5" id="KW-1185">Reference proteome</keyword>
<feature type="domain" description="Solute-binding protein family 3/N-terminal" evidence="3">
    <location>
        <begin position="31"/>
        <end position="254"/>
    </location>
</feature>
<dbReference type="InterPro" id="IPR001638">
    <property type="entry name" value="Solute-binding_3/MltF_N"/>
</dbReference>
<feature type="chain" id="PRO_5047399783" evidence="2">
    <location>
        <begin position="23"/>
        <end position="258"/>
    </location>
</feature>
<dbReference type="Proteomes" id="UP001317742">
    <property type="component" value="Chromosome"/>
</dbReference>
<dbReference type="Pfam" id="PF00497">
    <property type="entry name" value="SBP_bac_3"/>
    <property type="match status" value="1"/>
</dbReference>